<evidence type="ECO:0000313" key="4">
    <source>
        <dbReference type="EMBL" id="RFU61022.1"/>
    </source>
</evidence>
<comment type="caution">
    <text evidence="4">The sequence shown here is derived from an EMBL/GenBank/DDBJ whole genome shotgun (WGS) entry which is preliminary data.</text>
</comment>
<protein>
    <recommendedName>
        <fullName evidence="2">Anti-sigma-W factor RsiW</fullName>
    </recommendedName>
</protein>
<dbReference type="Proteomes" id="UP000262939">
    <property type="component" value="Unassembled WGS sequence"/>
</dbReference>
<dbReference type="InterPro" id="IPR027383">
    <property type="entry name" value="Znf_put"/>
</dbReference>
<dbReference type="Gene3D" id="1.10.10.1320">
    <property type="entry name" value="Anti-sigma factor, zinc-finger domain"/>
    <property type="match status" value="1"/>
</dbReference>
<evidence type="ECO:0000256" key="1">
    <source>
        <dbReference type="ARBA" id="ARBA00024353"/>
    </source>
</evidence>
<dbReference type="EMBL" id="QVTD01000018">
    <property type="protein sequence ID" value="RFU61022.1"/>
    <property type="molecule type" value="Genomic_DNA"/>
</dbReference>
<keyword evidence="5" id="KW-1185">Reference proteome</keyword>
<feature type="domain" description="Putative zinc-finger" evidence="3">
    <location>
        <begin position="5"/>
        <end position="38"/>
    </location>
</feature>
<dbReference type="Pfam" id="PF13490">
    <property type="entry name" value="zf-HC2"/>
    <property type="match status" value="1"/>
</dbReference>
<name>A0A372L930_9BACI</name>
<accession>A0A372L930</accession>
<comment type="similarity">
    <text evidence="1">Belongs to the zinc-associated anti-sigma factor (ZAS) superfamily. Anti-sigma-W factor family.</text>
</comment>
<dbReference type="RefSeq" id="WP_117324203.1">
    <property type="nucleotide sequence ID" value="NZ_QVTD01000018.1"/>
</dbReference>
<dbReference type="AlphaFoldDB" id="A0A372L930"/>
<reference evidence="4 5" key="1">
    <citation type="submission" date="2018-08" db="EMBL/GenBank/DDBJ databases">
        <title>Bacillus chawlae sp. nov., Bacillus glennii sp. nov., and Bacillus saganii sp. nov. Isolated from the Vehicle Assembly Building at Kennedy Space Center where the Viking Spacecraft were Assembled.</title>
        <authorList>
            <person name="Seuylemezian A."/>
            <person name="Vaishampayan P."/>
        </authorList>
    </citation>
    <scope>NUCLEOTIDE SEQUENCE [LARGE SCALE GENOMIC DNA]</scope>
    <source>
        <strain evidence="4 5">V44-8</strain>
    </source>
</reference>
<evidence type="ECO:0000313" key="5">
    <source>
        <dbReference type="Proteomes" id="UP000262939"/>
    </source>
</evidence>
<evidence type="ECO:0000256" key="2">
    <source>
        <dbReference type="ARBA" id="ARBA00024438"/>
    </source>
</evidence>
<proteinExistence type="inferred from homology"/>
<sequence length="205" mass="23141">MKCRDEIIGLMHEYLDEDITKEDESFLRGHLRSCEDCRAHFHELEKTVVLVQSSSRIVASPDFTQKVMSSLPKEKKKVGAERWLKNHPLLTAVSLFLVLMAGTLFGTYNQDEQFSVSKQPNLMVENEMVVVPSGETVNGDVVVQNGDIRIEGKVNGNVTVINGHNYLASAGSVTGEIEEIDQIFEWLWFKIKNTGKAIFQINEQK</sequence>
<evidence type="ECO:0000259" key="3">
    <source>
        <dbReference type="Pfam" id="PF13490"/>
    </source>
</evidence>
<dbReference type="InterPro" id="IPR041916">
    <property type="entry name" value="Anti_sigma_zinc_sf"/>
</dbReference>
<gene>
    <name evidence="4" type="ORF">D0466_19540</name>
</gene>
<organism evidence="4 5">
    <name type="scientific">Peribacillus glennii</name>
    <dbReference type="NCBI Taxonomy" id="2303991"/>
    <lineage>
        <taxon>Bacteria</taxon>
        <taxon>Bacillati</taxon>
        <taxon>Bacillota</taxon>
        <taxon>Bacilli</taxon>
        <taxon>Bacillales</taxon>
        <taxon>Bacillaceae</taxon>
        <taxon>Peribacillus</taxon>
    </lineage>
</organism>
<dbReference type="OrthoDB" id="9782842at2"/>